<dbReference type="AlphaFoldDB" id="A0A4Y2N4D8"/>
<evidence type="ECO:0000313" key="2">
    <source>
        <dbReference type="Proteomes" id="UP000499080"/>
    </source>
</evidence>
<comment type="caution">
    <text evidence="1">The sequence shown here is derived from an EMBL/GenBank/DDBJ whole genome shotgun (WGS) entry which is preliminary data.</text>
</comment>
<accession>A0A4Y2N4D8</accession>
<organism evidence="1 2">
    <name type="scientific">Araneus ventricosus</name>
    <name type="common">Orbweaver spider</name>
    <name type="synonym">Epeira ventricosa</name>
    <dbReference type="NCBI Taxonomy" id="182803"/>
    <lineage>
        <taxon>Eukaryota</taxon>
        <taxon>Metazoa</taxon>
        <taxon>Ecdysozoa</taxon>
        <taxon>Arthropoda</taxon>
        <taxon>Chelicerata</taxon>
        <taxon>Arachnida</taxon>
        <taxon>Araneae</taxon>
        <taxon>Araneomorphae</taxon>
        <taxon>Entelegynae</taxon>
        <taxon>Araneoidea</taxon>
        <taxon>Araneidae</taxon>
        <taxon>Araneus</taxon>
    </lineage>
</organism>
<proteinExistence type="predicted"/>
<keyword evidence="2" id="KW-1185">Reference proteome</keyword>
<dbReference type="Proteomes" id="UP000499080">
    <property type="component" value="Unassembled WGS sequence"/>
</dbReference>
<evidence type="ECO:0000313" key="1">
    <source>
        <dbReference type="EMBL" id="GBN34298.1"/>
    </source>
</evidence>
<dbReference type="EMBL" id="BGPR01008511">
    <property type="protein sequence ID" value="GBN34298.1"/>
    <property type="molecule type" value="Genomic_DNA"/>
</dbReference>
<reference evidence="1 2" key="1">
    <citation type="journal article" date="2019" name="Sci. Rep.">
        <title>Orb-weaving spider Araneus ventricosus genome elucidates the spidroin gene catalogue.</title>
        <authorList>
            <person name="Kono N."/>
            <person name="Nakamura H."/>
            <person name="Ohtoshi R."/>
            <person name="Moran D.A.P."/>
            <person name="Shinohara A."/>
            <person name="Yoshida Y."/>
            <person name="Fujiwara M."/>
            <person name="Mori M."/>
            <person name="Tomita M."/>
            <person name="Arakawa K."/>
        </authorList>
    </citation>
    <scope>NUCLEOTIDE SEQUENCE [LARGE SCALE GENOMIC DNA]</scope>
</reference>
<protein>
    <submittedName>
        <fullName evidence="1">Uncharacterized protein</fullName>
    </submittedName>
</protein>
<name>A0A4Y2N4D8_ARAVE</name>
<gene>
    <name evidence="1" type="ORF">AVEN_178238_1</name>
</gene>
<sequence length="96" mass="11014">MACLSVRNWTLTQSFSEIAHPKIPPPLGCTTSFWMRSRRIYKRVLASPVDIVIVWVELPHSDDETYLLWDGLSRGRWWLLGLRAIVAVVLQLPPDA</sequence>